<protein>
    <submittedName>
        <fullName evidence="6">Enoyl-ACP reductase-like protein</fullName>
    </submittedName>
</protein>
<dbReference type="PANTHER" id="PTHR43180">
    <property type="entry name" value="3-OXOACYL-(ACYL-CARRIER-PROTEIN) REDUCTASE (AFU_ORTHOLOGUE AFUA_6G11210)"/>
    <property type="match status" value="1"/>
</dbReference>
<organism evidence="6 7">
    <name type="scientific">Paracoccus versutus</name>
    <name type="common">Thiobacillus versutus</name>
    <dbReference type="NCBI Taxonomy" id="34007"/>
    <lineage>
        <taxon>Bacteria</taxon>
        <taxon>Pseudomonadati</taxon>
        <taxon>Pseudomonadota</taxon>
        <taxon>Alphaproteobacteria</taxon>
        <taxon>Rhodobacterales</taxon>
        <taxon>Paracoccaceae</taxon>
        <taxon>Paracoccus</taxon>
    </lineage>
</organism>
<comment type="similarity">
    <text evidence="1">Belongs to the short-chain dehydrogenases/reductases (SDR) family.</text>
</comment>
<comment type="caution">
    <text evidence="6">The sequence shown here is derived from an EMBL/GenBank/DDBJ whole genome shotgun (WGS) entry which is preliminary data.</text>
</comment>
<dbReference type="Gene3D" id="3.40.50.720">
    <property type="entry name" value="NAD(P)-binding Rossmann-like Domain"/>
    <property type="match status" value="1"/>
</dbReference>
<dbReference type="InterPro" id="IPR036291">
    <property type="entry name" value="NAD(P)-bd_dom_sf"/>
</dbReference>
<evidence type="ECO:0000313" key="6">
    <source>
        <dbReference type="EMBL" id="REG39045.1"/>
    </source>
</evidence>
<keyword evidence="2" id="KW-0560">Oxidoreductase</keyword>
<dbReference type="Proteomes" id="UP000256794">
    <property type="component" value="Unassembled WGS sequence"/>
</dbReference>
<evidence type="ECO:0000256" key="5">
    <source>
        <dbReference type="ARBA" id="ARBA00023221"/>
    </source>
</evidence>
<evidence type="ECO:0000256" key="4">
    <source>
        <dbReference type="ARBA" id="ARBA00023098"/>
    </source>
</evidence>
<gene>
    <name evidence="6" type="ORF">ATH84_102870</name>
</gene>
<keyword evidence="4" id="KW-0443">Lipid metabolism</keyword>
<keyword evidence="7" id="KW-1185">Reference proteome</keyword>
<dbReference type="SUPFAM" id="SSF51735">
    <property type="entry name" value="NAD(P)-binding Rossmann-fold domains"/>
    <property type="match status" value="1"/>
</dbReference>
<evidence type="ECO:0000256" key="3">
    <source>
        <dbReference type="ARBA" id="ARBA00023027"/>
    </source>
</evidence>
<reference evidence="6 7" key="1">
    <citation type="submission" date="2018-08" db="EMBL/GenBank/DDBJ databases">
        <title>Genomic Encyclopedia of Archaeal and Bacterial Type Strains, Phase II (KMG-II): from individual species to whole genera.</title>
        <authorList>
            <person name="Goeker M."/>
        </authorList>
    </citation>
    <scope>NUCLEOTIDE SEQUENCE [LARGE SCALE GENOMIC DNA]</scope>
    <source>
        <strain evidence="6 7">DSM 582</strain>
    </source>
</reference>
<evidence type="ECO:0000256" key="2">
    <source>
        <dbReference type="ARBA" id="ARBA00023002"/>
    </source>
</evidence>
<evidence type="ECO:0000313" key="7">
    <source>
        <dbReference type="Proteomes" id="UP000256794"/>
    </source>
</evidence>
<dbReference type="EMBL" id="QUMX01000028">
    <property type="protein sequence ID" value="REG39045.1"/>
    <property type="molecule type" value="Genomic_DNA"/>
</dbReference>
<proteinExistence type="inferred from homology"/>
<dbReference type="GO" id="GO:0008202">
    <property type="term" value="P:steroid metabolic process"/>
    <property type="evidence" value="ECO:0007669"/>
    <property type="project" value="UniProtKB-KW"/>
</dbReference>
<dbReference type="AlphaFoldDB" id="A0AAQ0HFA9"/>
<dbReference type="PANTHER" id="PTHR43180:SF28">
    <property type="entry name" value="NAD(P)-BINDING ROSSMANN-FOLD SUPERFAMILY PROTEIN"/>
    <property type="match status" value="1"/>
</dbReference>
<sequence>MAERRHAAISAGSGAAGFGLEATRKFVGNGARVVVADIQDEAGRAIKAELRGKVRFIRCGMRRKAGMQAVVDLAVAELGGPDVMYHNPGTIGSAKGVDETSVEAWNAAMEMLQTAIMLAIKVAAPALKARKGAIILTSAAVGVRLYHRQGLGLPDRPPCGADGREARARGST</sequence>
<keyword evidence="5" id="KW-0753">Steroid metabolism</keyword>
<dbReference type="Pfam" id="PF00106">
    <property type="entry name" value="adh_short"/>
    <property type="match status" value="1"/>
</dbReference>
<name>A0AAQ0HFA9_PARVE</name>
<evidence type="ECO:0000256" key="1">
    <source>
        <dbReference type="ARBA" id="ARBA00006484"/>
    </source>
</evidence>
<dbReference type="InterPro" id="IPR002347">
    <property type="entry name" value="SDR_fam"/>
</dbReference>
<dbReference type="GO" id="GO:0016491">
    <property type="term" value="F:oxidoreductase activity"/>
    <property type="evidence" value="ECO:0007669"/>
    <property type="project" value="UniProtKB-KW"/>
</dbReference>
<accession>A0AAQ0HFA9</accession>
<keyword evidence="3" id="KW-0520">NAD</keyword>